<comment type="subcellular location">
    <subcellularLocation>
        <location evidence="1 8">Plastid</location>
        <location evidence="1 8">Chloroplast thylakoid membrane</location>
    </subcellularLocation>
</comment>
<evidence type="ECO:0000313" key="10">
    <source>
        <dbReference type="Proteomes" id="UP000541444"/>
    </source>
</evidence>
<dbReference type="GO" id="GO:0009765">
    <property type="term" value="P:photosynthesis, light harvesting"/>
    <property type="evidence" value="ECO:0007669"/>
    <property type="project" value="InterPro"/>
</dbReference>
<dbReference type="Proteomes" id="UP000541444">
    <property type="component" value="Unassembled WGS sequence"/>
</dbReference>
<keyword evidence="6 8" id="KW-0157">Chromophore</keyword>
<evidence type="ECO:0000256" key="6">
    <source>
        <dbReference type="ARBA" id="ARBA00022991"/>
    </source>
</evidence>
<evidence type="ECO:0000313" key="9">
    <source>
        <dbReference type="EMBL" id="KAF6174217.1"/>
    </source>
</evidence>
<comment type="caution">
    <text evidence="9">The sequence shown here is derived from an EMBL/GenBank/DDBJ whole genome shotgun (WGS) entry which is preliminary data.</text>
</comment>
<dbReference type="InterPro" id="IPR022796">
    <property type="entry name" value="Chloroa_b-bind"/>
</dbReference>
<feature type="binding site" evidence="7">
    <location>
        <position position="292"/>
    </location>
    <ligand>
        <name>chlorophyll a</name>
        <dbReference type="ChEBI" id="CHEBI:58416"/>
        <label>1</label>
    </ligand>
</feature>
<keyword evidence="3 8" id="KW-0150">Chloroplast</keyword>
<evidence type="ECO:0000256" key="3">
    <source>
        <dbReference type="ARBA" id="ARBA00022528"/>
    </source>
</evidence>
<feature type="binding site" evidence="7">
    <location>
        <position position="287"/>
    </location>
    <ligand>
        <name>chlorophyll a</name>
        <dbReference type="ChEBI" id="CHEBI:58416"/>
        <label>1</label>
    </ligand>
</feature>
<keyword evidence="10" id="KW-1185">Reference proteome</keyword>
<feature type="binding site" evidence="7">
    <location>
        <position position="304"/>
    </location>
    <ligand>
        <name>chlorophyll a</name>
        <dbReference type="ChEBI" id="CHEBI:58416"/>
        <label>1</label>
    </ligand>
</feature>
<dbReference type="GO" id="GO:0009535">
    <property type="term" value="C:chloroplast thylakoid membrane"/>
    <property type="evidence" value="ECO:0007669"/>
    <property type="project" value="UniProtKB-SubCell"/>
</dbReference>
<evidence type="ECO:0000256" key="1">
    <source>
        <dbReference type="ARBA" id="ARBA00004334"/>
    </source>
</evidence>
<evidence type="ECO:0000256" key="2">
    <source>
        <dbReference type="ARBA" id="ARBA00022494"/>
    </source>
</evidence>
<comment type="function">
    <text evidence="8">The light-harvesting complex (LHC) functions as a light receptor, it captures and delivers excitation energy to photosystems with which it is closely associated.</text>
</comment>
<feature type="binding site" description="axial binding residue" evidence="7">
    <location>
        <position position="142"/>
    </location>
    <ligand>
        <name>chlorophyll b</name>
        <dbReference type="ChEBI" id="CHEBI:61721"/>
        <label>1</label>
    </ligand>
    <ligandPart>
        <name>Mg</name>
        <dbReference type="ChEBI" id="CHEBI:25107"/>
    </ligandPart>
</feature>
<dbReference type="GO" id="GO:0016168">
    <property type="term" value="F:chlorophyll binding"/>
    <property type="evidence" value="ECO:0007669"/>
    <property type="project" value="UniProtKB-KW"/>
</dbReference>
<keyword evidence="8" id="KW-0603">Photosystem I</keyword>
<feature type="binding site" evidence="7">
    <location>
        <position position="319"/>
    </location>
    <ligand>
        <name>chlorophyll a</name>
        <dbReference type="ChEBI" id="CHEBI:58416"/>
        <label>1</label>
    </ligand>
</feature>
<dbReference type="AlphaFoldDB" id="A0A7J7P437"/>
<keyword evidence="5 8" id="KW-0934">Plastid</keyword>
<gene>
    <name evidence="9" type="ORF">GIB67_033749</name>
</gene>
<proteinExistence type="inferred from homology"/>
<evidence type="ECO:0000256" key="5">
    <source>
        <dbReference type="ARBA" id="ARBA00022640"/>
    </source>
</evidence>
<comment type="similarity">
    <text evidence="8">Belongs to the light-harvesting chlorophyll a/b-binding (LHC) protein family.</text>
</comment>
<dbReference type="SUPFAM" id="SSF103511">
    <property type="entry name" value="Chlorophyll a-b binding protein"/>
    <property type="match status" value="2"/>
</dbReference>
<feature type="binding site" evidence="7">
    <location>
        <position position="290"/>
    </location>
    <ligand>
        <name>chlorophyll a</name>
        <dbReference type="ChEBI" id="CHEBI:58416"/>
        <label>1</label>
    </ligand>
</feature>
<feature type="binding site" evidence="7">
    <location>
        <position position="137"/>
    </location>
    <ligand>
        <name>chlorophyll a</name>
        <dbReference type="ChEBI" id="CHEBI:58416"/>
        <label>1</label>
    </ligand>
</feature>
<sequence>MRILIKLSLVLGFVLKLTGVLIFSAIPFTAVKAIANSSLGATLQKRMMETKKDAVENSVKFRGLAEKARNESFWFGEERPRWLGPIPYDYPEHLTGELPGDYGFDVAGLGKDPVAFQKYFKYVKFHLQNCCNICSFEILHARWAMLAALGALIPELLDISGLIHFVEPVWWRVGYAKLQASIFILSSIRRYMIEFEEVSNCVQQGDTLDYLGIPGLHIAGSQGVLVIAICQVLLMVGPEYARYCGIEALEPLGIYLPGDINYPGGVLFDPLGLSKDPIVFEELKVKEIKNGRLAMVAWLGFYLQAVITGKGPIQNLVEHITDPLHYNVLSQFSSL</sequence>
<feature type="binding site" evidence="7">
    <location>
        <position position="286"/>
    </location>
    <ligand>
        <name>chlorophyll a</name>
        <dbReference type="ChEBI" id="CHEBI:58416"/>
        <label>1</label>
    </ligand>
</feature>
<reference evidence="9 10" key="1">
    <citation type="journal article" date="2020" name="IScience">
        <title>Genome Sequencing of the Endangered Kingdonia uniflora (Circaeasteraceae, Ranunculales) Reveals Potential Mechanisms of Evolutionary Specialization.</title>
        <authorList>
            <person name="Sun Y."/>
            <person name="Deng T."/>
            <person name="Zhang A."/>
            <person name="Moore M.J."/>
            <person name="Landis J.B."/>
            <person name="Lin N."/>
            <person name="Zhang H."/>
            <person name="Zhang X."/>
            <person name="Huang J."/>
            <person name="Zhang X."/>
            <person name="Sun H."/>
            <person name="Wang H."/>
        </authorList>
    </citation>
    <scope>NUCLEOTIDE SEQUENCE [LARGE SCALE GENOMIC DNA]</scope>
    <source>
        <strain evidence="9">TB1705</strain>
        <tissue evidence="9">Leaf</tissue>
    </source>
</reference>
<accession>A0A7J7P437</accession>
<dbReference type="EMBL" id="JACGCM010000287">
    <property type="protein sequence ID" value="KAF6174217.1"/>
    <property type="molecule type" value="Genomic_DNA"/>
</dbReference>
<keyword evidence="2 7" id="KW-0148">Chlorophyll</keyword>
<keyword evidence="8" id="KW-0604">Photosystem II</keyword>
<evidence type="ECO:0000256" key="8">
    <source>
        <dbReference type="RuleBase" id="RU363080"/>
    </source>
</evidence>
<keyword evidence="8" id="KW-0793">Thylakoid</keyword>
<keyword evidence="4 8" id="KW-0602">Photosynthesis</keyword>
<dbReference type="PANTHER" id="PTHR21649">
    <property type="entry name" value="CHLOROPHYLL A/B BINDING PROTEIN"/>
    <property type="match status" value="1"/>
</dbReference>
<dbReference type="Gene3D" id="1.10.3460.10">
    <property type="entry name" value="Chlorophyll a/b binding protein domain"/>
    <property type="match status" value="1"/>
</dbReference>
<organism evidence="9 10">
    <name type="scientific">Kingdonia uniflora</name>
    <dbReference type="NCBI Taxonomy" id="39325"/>
    <lineage>
        <taxon>Eukaryota</taxon>
        <taxon>Viridiplantae</taxon>
        <taxon>Streptophyta</taxon>
        <taxon>Embryophyta</taxon>
        <taxon>Tracheophyta</taxon>
        <taxon>Spermatophyta</taxon>
        <taxon>Magnoliopsida</taxon>
        <taxon>Ranunculales</taxon>
        <taxon>Circaeasteraceae</taxon>
        <taxon>Kingdonia</taxon>
    </lineage>
</organism>
<dbReference type="GO" id="GO:0009523">
    <property type="term" value="C:photosystem II"/>
    <property type="evidence" value="ECO:0007669"/>
    <property type="project" value="UniProtKB-KW"/>
</dbReference>
<evidence type="ECO:0000256" key="4">
    <source>
        <dbReference type="ARBA" id="ARBA00022531"/>
    </source>
</evidence>
<dbReference type="InterPro" id="IPR001344">
    <property type="entry name" value="Chloro_AB-bd_pln"/>
</dbReference>
<dbReference type="Pfam" id="PF00504">
    <property type="entry name" value="Chloroa_b-bind"/>
    <property type="match status" value="1"/>
</dbReference>
<name>A0A7J7P437_9MAGN</name>
<dbReference type="OrthoDB" id="423598at2759"/>
<evidence type="ECO:0000256" key="7">
    <source>
        <dbReference type="PIRSR" id="PIRSR601344-1"/>
    </source>
</evidence>
<feature type="binding site" evidence="7">
    <location>
        <position position="140"/>
    </location>
    <ligand>
        <name>chlorophyll a</name>
        <dbReference type="ChEBI" id="CHEBI:58416"/>
        <label>3</label>
    </ligand>
</feature>
<protein>
    <recommendedName>
        <fullName evidence="8">Chlorophyll a-b binding protein, chloroplastic</fullName>
    </recommendedName>
</protein>
<dbReference type="GO" id="GO:0009522">
    <property type="term" value="C:photosystem I"/>
    <property type="evidence" value="ECO:0007669"/>
    <property type="project" value="UniProtKB-KW"/>
</dbReference>